<sequence>MKKILICLLIVLAVSSCTMKEKMVINEDGSGTFLYGFDLSGIYKFGFKNSDSLKRQKPLDTVFTFKEVFAKLKDSIAKLPETEKQKIKILEKFKVSVKANEAEKQLKFDMEYNFPSIDSLKNMVSPFESLEAMPKLGPGKKLGGLSPVPEKENKKPMFSYSYDGKVFEKKILIADNSKKSNKKKEKDKNPDNDFSKKMDEILKECKYSIEYHFPKRIKTVSLKNAILSDDKKSFTTEISMKDFPKDDELGFKVIFEN</sequence>
<evidence type="ECO:0008006" key="4">
    <source>
        <dbReference type="Google" id="ProtNLM"/>
    </source>
</evidence>
<dbReference type="RefSeq" id="WP_213302195.1">
    <property type="nucleotide sequence ID" value="NZ_JAGYVZ010000014.1"/>
</dbReference>
<feature type="chain" id="PRO_5046267986" description="Lipoprotein" evidence="1">
    <location>
        <begin position="20"/>
        <end position="257"/>
    </location>
</feature>
<evidence type="ECO:0000313" key="3">
    <source>
        <dbReference type="Proteomes" id="UP000722625"/>
    </source>
</evidence>
<protein>
    <recommendedName>
        <fullName evidence="4">Lipoprotein</fullName>
    </recommendedName>
</protein>
<feature type="signal peptide" evidence="1">
    <location>
        <begin position="1"/>
        <end position="19"/>
    </location>
</feature>
<dbReference type="EMBL" id="JAGYVZ010000014">
    <property type="protein sequence ID" value="MBS7232393.1"/>
    <property type="molecule type" value="Genomic_DNA"/>
</dbReference>
<evidence type="ECO:0000256" key="1">
    <source>
        <dbReference type="SAM" id="SignalP"/>
    </source>
</evidence>
<keyword evidence="3" id="KW-1185">Reference proteome</keyword>
<accession>A0ABS5PDM6</accession>
<proteinExistence type="predicted"/>
<evidence type="ECO:0000313" key="2">
    <source>
        <dbReference type="EMBL" id="MBS7232393.1"/>
    </source>
</evidence>
<comment type="caution">
    <text evidence="2">The sequence shown here is derived from an EMBL/GenBank/DDBJ whole genome shotgun (WGS) entry which is preliminary data.</text>
</comment>
<gene>
    <name evidence="2" type="ORF">KHA90_15335</name>
</gene>
<dbReference type="PROSITE" id="PS51257">
    <property type="entry name" value="PROKAR_LIPOPROTEIN"/>
    <property type="match status" value="1"/>
</dbReference>
<name>A0ABS5PDM6_9FLAO</name>
<organism evidence="2 3">
    <name type="scientific">Flavobacterium psychroterrae</name>
    <dbReference type="NCBI Taxonomy" id="2133767"/>
    <lineage>
        <taxon>Bacteria</taxon>
        <taxon>Pseudomonadati</taxon>
        <taxon>Bacteroidota</taxon>
        <taxon>Flavobacteriia</taxon>
        <taxon>Flavobacteriales</taxon>
        <taxon>Flavobacteriaceae</taxon>
        <taxon>Flavobacterium</taxon>
    </lineage>
</organism>
<reference evidence="2 3" key="1">
    <citation type="journal article" date="2018" name="Int. J. Syst. Evol. Microbiol.">
        <title>Flavobacterium chryseum sp. nov. and Flavobacterium psychroterrae sp. nov., novel environmental bacteria isolated from Antarctica.</title>
        <authorList>
            <person name="Kralova S."/>
            <person name="Svec P."/>
            <person name="Busse H.J."/>
            <person name="Stankova E."/>
            <person name="Vaczi P."/>
            <person name="Sedlacek I."/>
        </authorList>
    </citation>
    <scope>NUCLEOTIDE SEQUENCE [LARGE SCALE GENOMIC DNA]</scope>
    <source>
        <strain evidence="2 3">CCM 8827</strain>
    </source>
</reference>
<dbReference type="Proteomes" id="UP000722625">
    <property type="component" value="Unassembled WGS sequence"/>
</dbReference>
<keyword evidence="1" id="KW-0732">Signal</keyword>